<protein>
    <submittedName>
        <fullName evidence="3">Uncharacterized protein LOC117812951 isoform X1</fullName>
    </submittedName>
</protein>
<reference evidence="3" key="1">
    <citation type="submission" date="2023-08" db="EMBL/GenBank/DDBJ databases">
        <authorList>
            <person name="Alioto T."/>
            <person name="Alioto T."/>
            <person name="Gomez Garrido J."/>
        </authorList>
    </citation>
    <scope>NUCLEOTIDE SEQUENCE</scope>
</reference>
<feature type="coiled-coil region" evidence="1">
    <location>
        <begin position="55"/>
        <end position="87"/>
    </location>
</feature>
<keyword evidence="1" id="KW-0175">Coiled coil</keyword>
<evidence type="ECO:0000313" key="4">
    <source>
        <dbReference type="Proteomes" id="UP001178508"/>
    </source>
</evidence>
<dbReference type="Proteomes" id="UP001178508">
    <property type="component" value="Chromosome 23"/>
</dbReference>
<dbReference type="EMBL" id="OY660886">
    <property type="protein sequence ID" value="CAJ1086657.1"/>
    <property type="molecule type" value="Genomic_DNA"/>
</dbReference>
<gene>
    <name evidence="3" type="ORF">XNOV1_A003403</name>
</gene>
<name>A0AAV1HQN2_XYRNO</name>
<feature type="region of interest" description="Disordered" evidence="2">
    <location>
        <begin position="1"/>
        <end position="54"/>
    </location>
</feature>
<dbReference type="Pfam" id="PF15578">
    <property type="entry name" value="DUF4662"/>
    <property type="match status" value="1"/>
</dbReference>
<proteinExistence type="predicted"/>
<evidence type="ECO:0000313" key="3">
    <source>
        <dbReference type="EMBL" id="CAJ1086657.1"/>
    </source>
</evidence>
<evidence type="ECO:0000256" key="2">
    <source>
        <dbReference type="SAM" id="MobiDB-lite"/>
    </source>
</evidence>
<keyword evidence="4" id="KW-1185">Reference proteome</keyword>
<feature type="compositionally biased region" description="Polar residues" evidence="2">
    <location>
        <begin position="112"/>
        <end position="121"/>
    </location>
</feature>
<feature type="region of interest" description="Disordered" evidence="2">
    <location>
        <begin position="248"/>
        <end position="272"/>
    </location>
</feature>
<sequence>MRVQAGTIQLLPPPSHRLTSSEDEEIPLSPPERVTLPPSPSPRPRRAQEPARDNVKALYKRHLELEIELKELLVKKAKLEVENLLKEKKDSPHHYSAPAEKQSKKKKRTSEVHTSNSSTELTCYPAPQHSNPQDADPPVVQGPQLSIPPSELPQVSTVVPRFQPSTAPLLDDGPLIIHHLSVEEFQQLYHVVDDMLWYINRRQRPYSLALGRHVKHKRWERSDRPQFTETVDENGRVHVDISNRVGVSPPLYNVDTSLEPQSETTPRKRARK</sequence>
<dbReference type="InterPro" id="IPR028970">
    <property type="entry name" value="DUF4662"/>
</dbReference>
<organism evidence="3 4">
    <name type="scientific">Xyrichtys novacula</name>
    <name type="common">Pearly razorfish</name>
    <name type="synonym">Hemipteronotus novacula</name>
    <dbReference type="NCBI Taxonomy" id="13765"/>
    <lineage>
        <taxon>Eukaryota</taxon>
        <taxon>Metazoa</taxon>
        <taxon>Chordata</taxon>
        <taxon>Craniata</taxon>
        <taxon>Vertebrata</taxon>
        <taxon>Euteleostomi</taxon>
        <taxon>Actinopterygii</taxon>
        <taxon>Neopterygii</taxon>
        <taxon>Teleostei</taxon>
        <taxon>Neoteleostei</taxon>
        <taxon>Acanthomorphata</taxon>
        <taxon>Eupercaria</taxon>
        <taxon>Labriformes</taxon>
        <taxon>Labridae</taxon>
        <taxon>Xyrichtys</taxon>
    </lineage>
</organism>
<feature type="region of interest" description="Disordered" evidence="2">
    <location>
        <begin position="89"/>
        <end position="138"/>
    </location>
</feature>
<feature type="compositionally biased region" description="Polar residues" evidence="2">
    <location>
        <begin position="254"/>
        <end position="264"/>
    </location>
</feature>
<accession>A0AAV1HQN2</accession>
<dbReference type="AlphaFoldDB" id="A0AAV1HQN2"/>
<evidence type="ECO:0000256" key="1">
    <source>
        <dbReference type="SAM" id="Coils"/>
    </source>
</evidence>